<gene>
    <name evidence="2" type="ORF">GCM10023151_13350</name>
</gene>
<proteinExistence type="predicted"/>
<feature type="signal peptide" evidence="1">
    <location>
        <begin position="1"/>
        <end position="20"/>
    </location>
</feature>
<keyword evidence="1" id="KW-0732">Signal</keyword>
<evidence type="ECO:0000313" key="3">
    <source>
        <dbReference type="Proteomes" id="UP001501011"/>
    </source>
</evidence>
<name>A0ABP8IK59_9GAMM</name>
<evidence type="ECO:0008006" key="4">
    <source>
        <dbReference type="Google" id="ProtNLM"/>
    </source>
</evidence>
<accession>A0ABP8IK59</accession>
<sequence>MMKKITVIVLLILIAELAMADSKEVVGSETEKSSQNNIYHDYIVQTKKLIDKKFPGYFKELTKGEQLQWIDYVGRQGAKFGYDNISLRQGYTIIACYLGKDFMTDQGVDKNIKRFLQDERFSKYVRIRDMQRYLEKKNYKLNKPSIVE</sequence>
<feature type="chain" id="PRO_5046534926" description="Lysozyme inhibitor LprI N-terminal domain-containing protein" evidence="1">
    <location>
        <begin position="21"/>
        <end position="148"/>
    </location>
</feature>
<comment type="caution">
    <text evidence="2">The sequence shown here is derived from an EMBL/GenBank/DDBJ whole genome shotgun (WGS) entry which is preliminary data.</text>
</comment>
<organism evidence="2 3">
    <name type="scientific">Kangiella marina</name>
    <dbReference type="NCBI Taxonomy" id="1079178"/>
    <lineage>
        <taxon>Bacteria</taxon>
        <taxon>Pseudomonadati</taxon>
        <taxon>Pseudomonadota</taxon>
        <taxon>Gammaproteobacteria</taxon>
        <taxon>Kangiellales</taxon>
        <taxon>Kangiellaceae</taxon>
        <taxon>Kangiella</taxon>
    </lineage>
</organism>
<evidence type="ECO:0000256" key="1">
    <source>
        <dbReference type="SAM" id="SignalP"/>
    </source>
</evidence>
<keyword evidence="3" id="KW-1185">Reference proteome</keyword>
<dbReference type="EMBL" id="BAABFV010000001">
    <property type="protein sequence ID" value="GAA4360747.1"/>
    <property type="molecule type" value="Genomic_DNA"/>
</dbReference>
<evidence type="ECO:0000313" key="2">
    <source>
        <dbReference type="EMBL" id="GAA4360747.1"/>
    </source>
</evidence>
<dbReference type="RefSeq" id="WP_345292430.1">
    <property type="nucleotide sequence ID" value="NZ_BAABFV010000001.1"/>
</dbReference>
<dbReference type="Proteomes" id="UP001501011">
    <property type="component" value="Unassembled WGS sequence"/>
</dbReference>
<protein>
    <recommendedName>
        <fullName evidence="4">Lysozyme inhibitor LprI N-terminal domain-containing protein</fullName>
    </recommendedName>
</protein>
<reference evidence="3" key="1">
    <citation type="journal article" date="2019" name="Int. J. Syst. Evol. Microbiol.">
        <title>The Global Catalogue of Microorganisms (GCM) 10K type strain sequencing project: providing services to taxonomists for standard genome sequencing and annotation.</title>
        <authorList>
            <consortium name="The Broad Institute Genomics Platform"/>
            <consortium name="The Broad Institute Genome Sequencing Center for Infectious Disease"/>
            <person name="Wu L."/>
            <person name="Ma J."/>
        </authorList>
    </citation>
    <scope>NUCLEOTIDE SEQUENCE [LARGE SCALE GENOMIC DNA]</scope>
    <source>
        <strain evidence="3">JCM 17728</strain>
    </source>
</reference>